<dbReference type="Gene3D" id="1.20.120.450">
    <property type="entry name" value="dinb family like domain"/>
    <property type="match status" value="1"/>
</dbReference>
<dbReference type="PATRIC" id="fig|42234.21.peg.1580"/>
<evidence type="ECO:0000313" key="2">
    <source>
        <dbReference type="EMBL" id="KND38500.1"/>
    </source>
</evidence>
<dbReference type="SUPFAM" id="SSF109854">
    <property type="entry name" value="DinB/YfiT-like putative metalloenzymes"/>
    <property type="match status" value="1"/>
</dbReference>
<evidence type="ECO:0000313" key="3">
    <source>
        <dbReference type="Proteomes" id="UP000037151"/>
    </source>
</evidence>
<sequence length="228" mass="24291">MTDHVRDLDSVRDATERLLSAVAGLDNASVAEPSRLPGWSRGHVLAHLARNADALVDVLGGRPMYATAEARDADIERDAPRALEVHLADLRASNARFLAAGDSPADWSRTVTLRNGVTDSAAQIPFRRWAEVELHHVDLGIGYGLTDLPEDFTEREIAFLADRYAALAAVPPTLLTDGTRAWRTGRAGDSPEVTVTGSGAELLGWLAGRPEAPAPVADGGLLPTLPPL</sequence>
<dbReference type="AlphaFoldDB" id="A0A0L0KLN3"/>
<dbReference type="RefSeq" id="WP_050369952.1">
    <property type="nucleotide sequence ID" value="NZ_KQ257806.1"/>
</dbReference>
<dbReference type="EMBL" id="JPPY01000044">
    <property type="protein sequence ID" value="KND38500.1"/>
    <property type="molecule type" value="Genomic_DNA"/>
</dbReference>
<evidence type="ECO:0000259" key="1">
    <source>
        <dbReference type="Pfam" id="PF11716"/>
    </source>
</evidence>
<dbReference type="InterPro" id="IPR036527">
    <property type="entry name" value="SCP2_sterol-bd_dom_sf"/>
</dbReference>
<protein>
    <submittedName>
        <fullName evidence="2">Mycothiol maleylpyruvate isomerase</fullName>
    </submittedName>
</protein>
<dbReference type="SUPFAM" id="SSF55718">
    <property type="entry name" value="SCP-like"/>
    <property type="match status" value="1"/>
</dbReference>
<keyword evidence="2" id="KW-0413">Isomerase</keyword>
<gene>
    <name evidence="2" type="ORF">IQ63_07665</name>
</gene>
<comment type="caution">
    <text evidence="2">The sequence shown here is derived from an EMBL/GenBank/DDBJ whole genome shotgun (WGS) entry which is preliminary data.</text>
</comment>
<dbReference type="OrthoDB" id="5118203at2"/>
<dbReference type="Pfam" id="PF11716">
    <property type="entry name" value="MDMPI_N"/>
    <property type="match status" value="1"/>
</dbReference>
<dbReference type="InterPro" id="IPR017517">
    <property type="entry name" value="Maleyloyr_isom"/>
</dbReference>
<accession>A0A0L0KLN3</accession>
<dbReference type="Proteomes" id="UP000037151">
    <property type="component" value="Unassembled WGS sequence"/>
</dbReference>
<dbReference type="GO" id="GO:0046872">
    <property type="term" value="F:metal ion binding"/>
    <property type="evidence" value="ECO:0007669"/>
    <property type="project" value="InterPro"/>
</dbReference>
<keyword evidence="2" id="KW-0670">Pyruvate</keyword>
<name>A0A0L0KLN3_9ACTN</name>
<organism evidence="2 3">
    <name type="scientific">Streptomyces acidiscabies</name>
    <dbReference type="NCBI Taxonomy" id="42234"/>
    <lineage>
        <taxon>Bacteria</taxon>
        <taxon>Bacillati</taxon>
        <taxon>Actinomycetota</taxon>
        <taxon>Actinomycetes</taxon>
        <taxon>Kitasatosporales</taxon>
        <taxon>Streptomycetaceae</taxon>
        <taxon>Streptomyces</taxon>
    </lineage>
</organism>
<reference evidence="3" key="1">
    <citation type="submission" date="2014-07" db="EMBL/GenBank/DDBJ databases">
        <title>Genome sequencing of plant-pathogenic Streptomyces species.</title>
        <authorList>
            <person name="Harrison J."/>
            <person name="Sapp M."/>
            <person name="Thwaites R."/>
            <person name="Studholme D.J."/>
        </authorList>
    </citation>
    <scope>NUCLEOTIDE SEQUENCE [LARGE SCALE GENOMIC DNA]</scope>
    <source>
        <strain evidence="3">NCPPB 4445</strain>
    </source>
</reference>
<dbReference type="GO" id="GO:0016853">
    <property type="term" value="F:isomerase activity"/>
    <property type="evidence" value="ECO:0007669"/>
    <property type="project" value="UniProtKB-KW"/>
</dbReference>
<proteinExistence type="predicted"/>
<feature type="domain" description="Mycothiol-dependent maleylpyruvate isomerase metal-binding" evidence="1">
    <location>
        <begin position="11"/>
        <end position="139"/>
    </location>
</feature>
<dbReference type="InterPro" id="IPR024344">
    <property type="entry name" value="MDMPI_metal-binding"/>
</dbReference>
<dbReference type="NCBIfam" id="TIGR03083">
    <property type="entry name" value="maleylpyruvate isomerase family mycothiol-dependent enzyme"/>
    <property type="match status" value="1"/>
</dbReference>
<dbReference type="InterPro" id="IPR034660">
    <property type="entry name" value="DinB/YfiT-like"/>
</dbReference>